<proteinExistence type="predicted"/>
<feature type="compositionally biased region" description="Polar residues" evidence="1">
    <location>
        <begin position="102"/>
        <end position="112"/>
    </location>
</feature>
<organism evidence="2">
    <name type="scientific">uncultured Mycobacterium sp</name>
    <dbReference type="NCBI Taxonomy" id="171292"/>
    <lineage>
        <taxon>Bacteria</taxon>
        <taxon>Bacillati</taxon>
        <taxon>Actinomycetota</taxon>
        <taxon>Actinomycetes</taxon>
        <taxon>Mycobacteriales</taxon>
        <taxon>Mycobacteriaceae</taxon>
        <taxon>Mycobacterium</taxon>
        <taxon>environmental samples</taxon>
    </lineage>
</organism>
<protein>
    <submittedName>
        <fullName evidence="2">Uncharacterized protein</fullName>
    </submittedName>
</protein>
<reference evidence="2" key="1">
    <citation type="submission" date="2016-03" db="EMBL/GenBank/DDBJ databases">
        <authorList>
            <person name="Ploux O."/>
        </authorList>
    </citation>
    <scope>NUCLEOTIDE SEQUENCE</scope>
    <source>
        <strain evidence="2">UC10</strain>
    </source>
</reference>
<accession>A0A1Y5PJ37</accession>
<evidence type="ECO:0000313" key="2">
    <source>
        <dbReference type="EMBL" id="SBS78756.1"/>
    </source>
</evidence>
<sequence>MLSRDGEGRARYPASKEIDLAVILATVDLADITFVNVPLRHIEAKRLARVRINLDRQLVVETRKMQTQRLSAGTGADLQAGQSTSRHSSSISNTCSIPESINARSQQSSRWR</sequence>
<dbReference type="EMBL" id="FLQS01000057">
    <property type="protein sequence ID" value="SBS78756.1"/>
    <property type="molecule type" value="Genomic_DNA"/>
</dbReference>
<feature type="compositionally biased region" description="Low complexity" evidence="1">
    <location>
        <begin position="83"/>
        <end position="100"/>
    </location>
</feature>
<gene>
    <name evidence="2" type="ORF">MHPYR_600010</name>
</gene>
<dbReference type="AlphaFoldDB" id="A0A1Y5PJ37"/>
<name>A0A1Y5PJ37_9MYCO</name>
<evidence type="ECO:0000256" key="1">
    <source>
        <dbReference type="SAM" id="MobiDB-lite"/>
    </source>
</evidence>
<feature type="region of interest" description="Disordered" evidence="1">
    <location>
        <begin position="65"/>
        <end position="112"/>
    </location>
</feature>